<dbReference type="PANTHER" id="PTHR43537">
    <property type="entry name" value="TRANSCRIPTIONAL REGULATOR, GNTR FAMILY"/>
    <property type="match status" value="1"/>
</dbReference>
<dbReference type="InterPro" id="IPR008920">
    <property type="entry name" value="TF_FadR/GntR_C"/>
</dbReference>
<reference evidence="6 7" key="1">
    <citation type="submission" date="2020-04" db="EMBL/GenBank/DDBJ databases">
        <authorList>
            <person name="De Canck E."/>
        </authorList>
    </citation>
    <scope>NUCLEOTIDE SEQUENCE [LARGE SCALE GENOMIC DNA]</scope>
    <source>
        <strain evidence="6 7">LMG 28138</strain>
    </source>
</reference>
<feature type="domain" description="HTH gntR-type" evidence="5">
    <location>
        <begin position="41"/>
        <end position="108"/>
    </location>
</feature>
<dbReference type="InterPro" id="IPR036388">
    <property type="entry name" value="WH-like_DNA-bd_sf"/>
</dbReference>
<organism evidence="6 7">
    <name type="scientific">Pararobbsia alpina</name>
    <dbReference type="NCBI Taxonomy" id="621374"/>
    <lineage>
        <taxon>Bacteria</taxon>
        <taxon>Pseudomonadati</taxon>
        <taxon>Pseudomonadota</taxon>
        <taxon>Betaproteobacteria</taxon>
        <taxon>Burkholderiales</taxon>
        <taxon>Burkholderiaceae</taxon>
        <taxon>Pararobbsia</taxon>
    </lineage>
</organism>
<feature type="region of interest" description="Disordered" evidence="4">
    <location>
        <begin position="1"/>
        <end position="27"/>
    </location>
</feature>
<dbReference type="Pfam" id="PF00392">
    <property type="entry name" value="GntR"/>
    <property type="match status" value="1"/>
</dbReference>
<dbReference type="GO" id="GO:0003677">
    <property type="term" value="F:DNA binding"/>
    <property type="evidence" value="ECO:0007669"/>
    <property type="project" value="UniProtKB-KW"/>
</dbReference>
<keyword evidence="1" id="KW-0805">Transcription regulation</keyword>
<evidence type="ECO:0000313" key="6">
    <source>
        <dbReference type="EMBL" id="CAB3787919.1"/>
    </source>
</evidence>
<dbReference type="InterPro" id="IPR036390">
    <property type="entry name" value="WH_DNA-bd_sf"/>
</dbReference>
<name>A0A6S7B4W6_9BURK</name>
<dbReference type="EMBL" id="CADIKM010000009">
    <property type="protein sequence ID" value="CAB3787919.1"/>
    <property type="molecule type" value="Genomic_DNA"/>
</dbReference>
<keyword evidence="7" id="KW-1185">Reference proteome</keyword>
<dbReference type="Pfam" id="PF07729">
    <property type="entry name" value="FCD"/>
    <property type="match status" value="1"/>
</dbReference>
<dbReference type="Gene3D" id="1.20.120.530">
    <property type="entry name" value="GntR ligand-binding domain-like"/>
    <property type="match status" value="1"/>
</dbReference>
<evidence type="ECO:0000256" key="3">
    <source>
        <dbReference type="ARBA" id="ARBA00023163"/>
    </source>
</evidence>
<proteinExistence type="predicted"/>
<dbReference type="PANTHER" id="PTHR43537:SF51">
    <property type="entry name" value="HTH-TYPE TRANSCRIPTIONAL REGULATOR LGOR-RELATED"/>
    <property type="match status" value="1"/>
</dbReference>
<evidence type="ECO:0000256" key="2">
    <source>
        <dbReference type="ARBA" id="ARBA00023125"/>
    </source>
</evidence>
<evidence type="ECO:0000256" key="4">
    <source>
        <dbReference type="SAM" id="MobiDB-lite"/>
    </source>
</evidence>
<dbReference type="PROSITE" id="PS50949">
    <property type="entry name" value="HTH_GNTR"/>
    <property type="match status" value="1"/>
</dbReference>
<dbReference type="CDD" id="cd07377">
    <property type="entry name" value="WHTH_GntR"/>
    <property type="match status" value="1"/>
</dbReference>
<dbReference type="AlphaFoldDB" id="A0A6S7B4W6"/>
<dbReference type="SUPFAM" id="SSF46785">
    <property type="entry name" value="Winged helix' DNA-binding domain"/>
    <property type="match status" value="1"/>
</dbReference>
<accession>A0A6S7B4W6</accession>
<protein>
    <recommendedName>
        <fullName evidence="5">HTH gntR-type domain-containing protein</fullName>
    </recommendedName>
</protein>
<dbReference type="InterPro" id="IPR011711">
    <property type="entry name" value="GntR_C"/>
</dbReference>
<dbReference type="PRINTS" id="PR00035">
    <property type="entry name" value="HTHGNTR"/>
</dbReference>
<dbReference type="SMART" id="SM00345">
    <property type="entry name" value="HTH_GNTR"/>
    <property type="match status" value="1"/>
</dbReference>
<dbReference type="GO" id="GO:0003700">
    <property type="term" value="F:DNA-binding transcription factor activity"/>
    <property type="evidence" value="ECO:0007669"/>
    <property type="project" value="InterPro"/>
</dbReference>
<evidence type="ECO:0000313" key="7">
    <source>
        <dbReference type="Proteomes" id="UP000494115"/>
    </source>
</evidence>
<keyword evidence="3" id="KW-0804">Transcription</keyword>
<evidence type="ECO:0000259" key="5">
    <source>
        <dbReference type="PROSITE" id="PS50949"/>
    </source>
</evidence>
<keyword evidence="2" id="KW-0238">DNA-binding</keyword>
<dbReference type="SMART" id="SM00895">
    <property type="entry name" value="FCD"/>
    <property type="match status" value="1"/>
</dbReference>
<gene>
    <name evidence="6" type="ORF">LMG28138_02535</name>
</gene>
<dbReference type="Gene3D" id="1.10.10.10">
    <property type="entry name" value="Winged helix-like DNA-binding domain superfamily/Winged helix DNA-binding domain"/>
    <property type="match status" value="1"/>
</dbReference>
<evidence type="ECO:0000256" key="1">
    <source>
        <dbReference type="ARBA" id="ARBA00023015"/>
    </source>
</evidence>
<dbReference type="InterPro" id="IPR000524">
    <property type="entry name" value="Tscrpt_reg_HTH_GntR"/>
</dbReference>
<sequence>MAGVRSCGTAGDPDDMKSDRNDPQEFGARVLPPGYVLDRSKPLSAQIYRVVRDAIVTMQLHPMDVIFERALAETLGISRTPVREALLQLAREELVLIAAQSGTFVAPVRREQFMESALIRRVLETASIRRAAEIISFNEIEQLRTIQDAHRRAITRGDAVAAIIHDNAFHSTVSRAAHLPKVSQLIDLVRAPIDRVRHITVRDPVVGEMTLSQHQNVLDALASHDPDAAERALQAHLDEAFQRQQKEFDARIGLFDGTESID</sequence>
<dbReference type="Proteomes" id="UP000494115">
    <property type="component" value="Unassembled WGS sequence"/>
</dbReference>
<feature type="compositionally biased region" description="Basic and acidic residues" evidence="4">
    <location>
        <begin position="14"/>
        <end position="23"/>
    </location>
</feature>
<dbReference type="SUPFAM" id="SSF48008">
    <property type="entry name" value="GntR ligand-binding domain-like"/>
    <property type="match status" value="1"/>
</dbReference>